<evidence type="ECO:0000256" key="13">
    <source>
        <dbReference type="ARBA" id="ARBA00025634"/>
    </source>
</evidence>
<evidence type="ECO:0000256" key="5">
    <source>
        <dbReference type="ARBA" id="ARBA00012266"/>
    </source>
</evidence>
<dbReference type="Pfam" id="PF04715">
    <property type="entry name" value="Anth_synt_I_N"/>
    <property type="match status" value="1"/>
</dbReference>
<evidence type="ECO:0000313" key="18">
    <source>
        <dbReference type="EMBL" id="SFP61873.1"/>
    </source>
</evidence>
<keyword evidence="19" id="KW-1185">Reference proteome</keyword>
<accession>A0A1I5RTQ8</accession>
<evidence type="ECO:0000256" key="6">
    <source>
        <dbReference type="ARBA" id="ARBA00020653"/>
    </source>
</evidence>
<dbReference type="EC" id="4.1.3.27" evidence="5 15"/>
<keyword evidence="8 15" id="KW-0479">Metal-binding</keyword>
<evidence type="ECO:0000256" key="15">
    <source>
        <dbReference type="RuleBase" id="RU364045"/>
    </source>
</evidence>
<name>A0A1I5RTQ8_9RHOB</name>
<dbReference type="InterPro" id="IPR006805">
    <property type="entry name" value="Anth_synth_I_N"/>
</dbReference>
<evidence type="ECO:0000256" key="3">
    <source>
        <dbReference type="ARBA" id="ARBA00009562"/>
    </source>
</evidence>
<dbReference type="InterPro" id="IPR019999">
    <property type="entry name" value="Anth_synth_I-like"/>
</dbReference>
<dbReference type="GO" id="GO:0046872">
    <property type="term" value="F:metal ion binding"/>
    <property type="evidence" value="ECO:0007669"/>
    <property type="project" value="UniProtKB-KW"/>
</dbReference>
<gene>
    <name evidence="15" type="primary">trpE</name>
    <name evidence="18" type="ORF">SAMN04488047_10985</name>
</gene>
<evidence type="ECO:0000256" key="12">
    <source>
        <dbReference type="ARBA" id="ARBA00023239"/>
    </source>
</evidence>
<reference evidence="18 19" key="1">
    <citation type="submission" date="2016-10" db="EMBL/GenBank/DDBJ databases">
        <authorList>
            <person name="de Groot N.N."/>
        </authorList>
    </citation>
    <scope>NUCLEOTIDE SEQUENCE [LARGE SCALE GENOMIC DNA]</scope>
    <source>
        <strain evidence="18 19">DSM 19547</strain>
    </source>
</reference>
<evidence type="ECO:0000256" key="7">
    <source>
        <dbReference type="ARBA" id="ARBA00022605"/>
    </source>
</evidence>
<dbReference type="PANTHER" id="PTHR11236:SF48">
    <property type="entry name" value="ISOCHORISMATE SYNTHASE MENF"/>
    <property type="match status" value="1"/>
</dbReference>
<evidence type="ECO:0000259" key="17">
    <source>
        <dbReference type="Pfam" id="PF04715"/>
    </source>
</evidence>
<keyword evidence="7 15" id="KW-0028">Amino-acid biosynthesis</keyword>
<dbReference type="Gene3D" id="3.60.120.10">
    <property type="entry name" value="Anthranilate synthase"/>
    <property type="match status" value="1"/>
</dbReference>
<evidence type="ECO:0000256" key="11">
    <source>
        <dbReference type="ARBA" id="ARBA00023141"/>
    </source>
</evidence>
<keyword evidence="12 15" id="KW-0456">Lyase</keyword>
<dbReference type="InterPro" id="IPR005256">
    <property type="entry name" value="Anth_synth_I_PabB"/>
</dbReference>
<dbReference type="InterPro" id="IPR015890">
    <property type="entry name" value="Chorismate_C"/>
</dbReference>
<comment type="pathway">
    <text evidence="2 15">Amino-acid biosynthesis; L-tryptophan biosynthesis; L-tryptophan from chorismate: step 1/5.</text>
</comment>
<dbReference type="AlphaFoldDB" id="A0A1I5RTQ8"/>
<evidence type="ECO:0000256" key="9">
    <source>
        <dbReference type="ARBA" id="ARBA00022822"/>
    </source>
</evidence>
<evidence type="ECO:0000256" key="14">
    <source>
        <dbReference type="ARBA" id="ARBA00047683"/>
    </source>
</evidence>
<protein>
    <recommendedName>
        <fullName evidence="6 15">Anthranilate synthase component 1</fullName>
        <ecNumber evidence="5 15">4.1.3.27</ecNumber>
    </recommendedName>
</protein>
<feature type="domain" description="Anthranilate synthase component I N-terminal" evidence="17">
    <location>
        <begin position="29"/>
        <end position="174"/>
    </location>
</feature>
<comment type="similarity">
    <text evidence="3 15">Belongs to the anthranilate synthase component I family.</text>
</comment>
<dbReference type="Pfam" id="PF00425">
    <property type="entry name" value="Chorismate_bind"/>
    <property type="match status" value="1"/>
</dbReference>
<evidence type="ECO:0000256" key="1">
    <source>
        <dbReference type="ARBA" id="ARBA00001946"/>
    </source>
</evidence>
<comment type="catalytic activity">
    <reaction evidence="14 15">
        <text>chorismate + L-glutamine = anthranilate + pyruvate + L-glutamate + H(+)</text>
        <dbReference type="Rhea" id="RHEA:21732"/>
        <dbReference type="ChEBI" id="CHEBI:15361"/>
        <dbReference type="ChEBI" id="CHEBI:15378"/>
        <dbReference type="ChEBI" id="CHEBI:16567"/>
        <dbReference type="ChEBI" id="CHEBI:29748"/>
        <dbReference type="ChEBI" id="CHEBI:29985"/>
        <dbReference type="ChEBI" id="CHEBI:58359"/>
        <dbReference type="EC" id="4.1.3.27"/>
    </reaction>
</comment>
<dbReference type="SUPFAM" id="SSF56322">
    <property type="entry name" value="ADC synthase"/>
    <property type="match status" value="1"/>
</dbReference>
<comment type="cofactor">
    <cofactor evidence="1 15">
        <name>Mg(2+)</name>
        <dbReference type="ChEBI" id="CHEBI:18420"/>
    </cofactor>
</comment>
<evidence type="ECO:0000259" key="16">
    <source>
        <dbReference type="Pfam" id="PF00425"/>
    </source>
</evidence>
<dbReference type="NCBIfam" id="TIGR00564">
    <property type="entry name" value="trpE_most"/>
    <property type="match status" value="1"/>
</dbReference>
<evidence type="ECO:0000256" key="10">
    <source>
        <dbReference type="ARBA" id="ARBA00022842"/>
    </source>
</evidence>
<evidence type="ECO:0000256" key="4">
    <source>
        <dbReference type="ARBA" id="ARBA00011575"/>
    </source>
</evidence>
<evidence type="ECO:0000256" key="8">
    <source>
        <dbReference type="ARBA" id="ARBA00022723"/>
    </source>
</evidence>
<dbReference type="STRING" id="441119.SAMN04488047_10985"/>
<dbReference type="Proteomes" id="UP000199356">
    <property type="component" value="Unassembled WGS sequence"/>
</dbReference>
<dbReference type="UniPathway" id="UPA00035">
    <property type="reaction ID" value="UER00040"/>
</dbReference>
<comment type="function">
    <text evidence="13 15">Part of a heterotetrameric complex that catalyzes the two-step biosynthesis of anthranilate, an intermediate in the biosynthesis of L-tryptophan. In the first step, the glutamine-binding beta subunit (TrpG) of anthranilate synthase (AS) provides the glutamine amidotransferase activity which generates ammonia as a substrate that, along with chorismate, is used in the second step, catalyzed by the large alpha subunit of AS (TrpE) to produce anthranilate. In the absence of TrpG, TrpE can synthesize anthranilate directly from chorismate and high concentrations of ammonia.</text>
</comment>
<comment type="subunit">
    <text evidence="4 15">Heterotetramer consisting of two non-identical subunits: a beta subunit (TrpG) and a large alpha subunit (TrpE).</text>
</comment>
<feature type="domain" description="Chorismate-utilising enzyme C-terminal" evidence="16">
    <location>
        <begin position="230"/>
        <end position="483"/>
    </location>
</feature>
<dbReference type="GO" id="GO:0000162">
    <property type="term" value="P:L-tryptophan biosynthetic process"/>
    <property type="evidence" value="ECO:0007669"/>
    <property type="project" value="UniProtKB-UniPathway"/>
</dbReference>
<keyword evidence="9 15" id="KW-0822">Tryptophan biosynthesis</keyword>
<dbReference type="GO" id="GO:0004049">
    <property type="term" value="F:anthranilate synthase activity"/>
    <property type="evidence" value="ECO:0007669"/>
    <property type="project" value="UniProtKB-EC"/>
</dbReference>
<dbReference type="OrthoDB" id="9803598at2"/>
<dbReference type="RefSeq" id="WP_093422287.1">
    <property type="nucleotide sequence ID" value="NZ_FOXA01000009.1"/>
</dbReference>
<proteinExistence type="inferred from homology"/>
<keyword evidence="11 15" id="KW-0057">Aromatic amino acid biosynthesis</keyword>
<dbReference type="InterPro" id="IPR005801">
    <property type="entry name" value="ADC_synthase"/>
</dbReference>
<dbReference type="EMBL" id="FOXA01000009">
    <property type="protein sequence ID" value="SFP61873.1"/>
    <property type="molecule type" value="Genomic_DNA"/>
</dbReference>
<evidence type="ECO:0000256" key="2">
    <source>
        <dbReference type="ARBA" id="ARBA00004873"/>
    </source>
</evidence>
<organism evidence="18 19">
    <name type="scientific">Tranquillimonas alkanivorans</name>
    <dbReference type="NCBI Taxonomy" id="441119"/>
    <lineage>
        <taxon>Bacteria</taxon>
        <taxon>Pseudomonadati</taxon>
        <taxon>Pseudomonadota</taxon>
        <taxon>Alphaproteobacteria</taxon>
        <taxon>Rhodobacterales</taxon>
        <taxon>Roseobacteraceae</taxon>
        <taxon>Tranquillimonas</taxon>
    </lineage>
</organism>
<dbReference type="PANTHER" id="PTHR11236">
    <property type="entry name" value="AMINOBENZOATE/ANTHRANILATE SYNTHASE"/>
    <property type="match status" value="1"/>
</dbReference>
<evidence type="ECO:0000313" key="19">
    <source>
        <dbReference type="Proteomes" id="UP000199356"/>
    </source>
</evidence>
<keyword evidence="10 15" id="KW-0460">Magnesium</keyword>
<dbReference type="PRINTS" id="PR00095">
    <property type="entry name" value="ANTSNTHASEI"/>
</dbReference>
<sequence>MTLTPSFEAFEAGYARGENQVVYTRLAADLDTPVSLMLKLGEAGRDSFMLESVTGGEVRGRYSIVGLKPDLIWQCHGETSRLNRQARFDPDAWEQLDGSPLDTLRAVIAESRIELPDDLPASSAGLFGYLGYDMIRLVERLPDVNPDPLGLPDAVMLRPSVIAVLDGVKGEVTVVSPAWVSSGLSPRAAYAQAAERVMDAVRDLERNPAGAVRDLGHEAQVPEPVSNFTHDAYLAAVARAKEYIKAGDIFQVVPSQRWAQAFPLPPFALYRSLRRTNPSPFMFYFNFGGFQVVGASPEILVRAFDGEVTIRPIAGTRPRGATPEADRALEAELLADTKERAEHLMLLDLGRNDVGRVAKRGTVRPTEQFIIERYSHVMHIVSNVVGELSDEHDALSALLAGLPAGTVSGAPKVRAMQIIDELEPEKRGVYGGGVGYFSAGGDMDMCIALRTAVVKDGTLYIQAGGGVVHDSDPEAEFQETVNKAKAIRRAAEDAGRFTGGGNG</sequence>